<dbReference type="AlphaFoldDB" id="A0A061EWB4"/>
<evidence type="ECO:0000256" key="2">
    <source>
        <dbReference type="SAM" id="MobiDB-lite"/>
    </source>
</evidence>
<reference evidence="4 5" key="1">
    <citation type="journal article" date="2013" name="Genome Biol.">
        <title>The genome sequence of the most widely cultivated cacao type and its use to identify candidate genes regulating pod color.</title>
        <authorList>
            <person name="Motamayor J.C."/>
            <person name="Mockaitis K."/>
            <person name="Schmutz J."/>
            <person name="Haiminen N."/>
            <person name="Iii D.L."/>
            <person name="Cornejo O."/>
            <person name="Findley S.D."/>
            <person name="Zheng P."/>
            <person name="Utro F."/>
            <person name="Royaert S."/>
            <person name="Saski C."/>
            <person name="Jenkins J."/>
            <person name="Podicheti R."/>
            <person name="Zhao M."/>
            <person name="Scheffler B.E."/>
            <person name="Stack J.C."/>
            <person name="Feltus F.A."/>
            <person name="Mustiga G.M."/>
            <person name="Amores F."/>
            <person name="Phillips W."/>
            <person name="Marelli J.P."/>
            <person name="May G.D."/>
            <person name="Shapiro H."/>
            <person name="Ma J."/>
            <person name="Bustamante C.D."/>
            <person name="Schnell R.J."/>
            <person name="Main D."/>
            <person name="Gilbert D."/>
            <person name="Parida L."/>
            <person name="Kuhn D.N."/>
        </authorList>
    </citation>
    <scope>NUCLEOTIDE SEQUENCE [LARGE SCALE GENOMIC DNA]</scope>
    <source>
        <strain evidence="5">cv. Matina 1-6</strain>
    </source>
</reference>
<dbReference type="InterPro" id="IPR005162">
    <property type="entry name" value="Retrotrans_gag_dom"/>
</dbReference>
<sequence>MDRFLLESVRDAKAQEFETLVQAPRMIVSNYDIQFTQLSRYAPYLVQTERERIKRFIKGLHRPIYRILVSQRFTSYPEVVDAARKIEAGHTEVRVERERSKKNQGEGSSKYRDPSRGEDVNIAGQQGQRDGNLLRGSAFFSPPNQRKNFQFRSPPRSSDFSGVTYKWAMSNGITNSNPRQSGRWGSFCTFCGQIHTGPCNQMTVFCYECGGIGHVKSDCPTHRHNHEMARSSI</sequence>
<keyword evidence="5" id="KW-1185">Reference proteome</keyword>
<dbReference type="InParanoid" id="A0A061EWB4"/>
<dbReference type="HOGENOM" id="CLU_1191689_0_0_1"/>
<dbReference type="PANTHER" id="PTHR34482:SF36">
    <property type="entry name" value="RETROTRANSPOSON GAG DOMAIN-CONTAINING PROTEIN"/>
    <property type="match status" value="1"/>
</dbReference>
<evidence type="ECO:0000313" key="5">
    <source>
        <dbReference type="Proteomes" id="UP000026915"/>
    </source>
</evidence>
<proteinExistence type="predicted"/>
<dbReference type="GO" id="GO:0008270">
    <property type="term" value="F:zinc ion binding"/>
    <property type="evidence" value="ECO:0007669"/>
    <property type="project" value="UniProtKB-KW"/>
</dbReference>
<dbReference type="PANTHER" id="PTHR34482">
    <property type="entry name" value="DNA DAMAGE-INDUCIBLE PROTEIN 1-LIKE"/>
    <property type="match status" value="1"/>
</dbReference>
<evidence type="ECO:0000313" key="4">
    <source>
        <dbReference type="EMBL" id="EOY08662.1"/>
    </source>
</evidence>
<evidence type="ECO:0000256" key="1">
    <source>
        <dbReference type="PROSITE-ProRule" id="PRU00047"/>
    </source>
</evidence>
<organism evidence="4 5">
    <name type="scientific">Theobroma cacao</name>
    <name type="common">Cacao</name>
    <name type="synonym">Cocoa</name>
    <dbReference type="NCBI Taxonomy" id="3641"/>
    <lineage>
        <taxon>Eukaryota</taxon>
        <taxon>Viridiplantae</taxon>
        <taxon>Streptophyta</taxon>
        <taxon>Embryophyta</taxon>
        <taxon>Tracheophyta</taxon>
        <taxon>Spermatophyta</taxon>
        <taxon>Magnoliopsida</taxon>
        <taxon>eudicotyledons</taxon>
        <taxon>Gunneridae</taxon>
        <taxon>Pentapetalae</taxon>
        <taxon>rosids</taxon>
        <taxon>malvids</taxon>
        <taxon>Malvales</taxon>
        <taxon>Malvaceae</taxon>
        <taxon>Byttnerioideae</taxon>
        <taxon>Theobroma</taxon>
    </lineage>
</organism>
<feature type="compositionally biased region" description="Basic and acidic residues" evidence="2">
    <location>
        <begin position="91"/>
        <end position="119"/>
    </location>
</feature>
<keyword evidence="1" id="KW-0862">Zinc</keyword>
<dbReference type="EMBL" id="CM001883">
    <property type="protein sequence ID" value="EOY08662.1"/>
    <property type="molecule type" value="Genomic_DNA"/>
</dbReference>
<feature type="region of interest" description="Disordered" evidence="2">
    <location>
        <begin position="91"/>
        <end position="155"/>
    </location>
</feature>
<keyword evidence="1" id="KW-0479">Metal-binding</keyword>
<dbReference type="PROSITE" id="PS50158">
    <property type="entry name" value="ZF_CCHC"/>
    <property type="match status" value="1"/>
</dbReference>
<dbReference type="Proteomes" id="UP000026915">
    <property type="component" value="Chromosome 5"/>
</dbReference>
<dbReference type="GO" id="GO:0003676">
    <property type="term" value="F:nucleic acid binding"/>
    <property type="evidence" value="ECO:0007669"/>
    <property type="project" value="InterPro"/>
</dbReference>
<gene>
    <name evidence="4" type="ORF">TCM_023639</name>
</gene>
<keyword evidence="1" id="KW-0863">Zinc-finger</keyword>
<dbReference type="Gramene" id="EOY08662">
    <property type="protein sequence ID" value="EOY08662"/>
    <property type="gene ID" value="TCM_023639"/>
</dbReference>
<name>A0A061EWB4_THECC</name>
<protein>
    <recommendedName>
        <fullName evidence="3">CCHC-type domain-containing protein</fullName>
    </recommendedName>
</protein>
<feature type="compositionally biased region" description="Polar residues" evidence="2">
    <location>
        <begin position="142"/>
        <end position="155"/>
    </location>
</feature>
<dbReference type="Pfam" id="PF03732">
    <property type="entry name" value="Retrotrans_gag"/>
    <property type="match status" value="1"/>
</dbReference>
<dbReference type="InterPro" id="IPR001878">
    <property type="entry name" value="Znf_CCHC"/>
</dbReference>
<dbReference type="Pfam" id="PF00098">
    <property type="entry name" value="zf-CCHC"/>
    <property type="match status" value="1"/>
</dbReference>
<evidence type="ECO:0000259" key="3">
    <source>
        <dbReference type="PROSITE" id="PS50158"/>
    </source>
</evidence>
<dbReference type="SMART" id="SM00343">
    <property type="entry name" value="ZnF_C2HC"/>
    <property type="match status" value="1"/>
</dbReference>
<accession>A0A061EWB4</accession>
<feature type="domain" description="CCHC-type" evidence="3">
    <location>
        <begin position="206"/>
        <end position="220"/>
    </location>
</feature>
<dbReference type="OMA" id="HNHEMAR"/>